<proteinExistence type="inferred from homology"/>
<name>A0A845L3H8_9FIRM</name>
<evidence type="ECO:0000256" key="3">
    <source>
        <dbReference type="ARBA" id="ARBA00022692"/>
    </source>
</evidence>
<feature type="transmembrane region" description="Helical" evidence="6">
    <location>
        <begin position="81"/>
        <end position="103"/>
    </location>
</feature>
<dbReference type="Pfam" id="PF00892">
    <property type="entry name" value="EamA"/>
    <property type="match status" value="2"/>
</dbReference>
<keyword evidence="9" id="KW-1185">Reference proteome</keyword>
<evidence type="ECO:0000256" key="6">
    <source>
        <dbReference type="SAM" id="Phobius"/>
    </source>
</evidence>
<reference evidence="8 9" key="1">
    <citation type="submission" date="2020-01" db="EMBL/GenBank/DDBJ databases">
        <title>Whole-genome sequence of Heliobacterium undosum DSM 13378.</title>
        <authorList>
            <person name="Kyndt J.A."/>
            <person name="Meyer T.E."/>
        </authorList>
    </citation>
    <scope>NUCLEOTIDE SEQUENCE [LARGE SCALE GENOMIC DNA]</scope>
    <source>
        <strain evidence="8 9">DSM 13378</strain>
    </source>
</reference>
<feature type="transmembrane region" description="Helical" evidence="6">
    <location>
        <begin position="228"/>
        <end position="252"/>
    </location>
</feature>
<protein>
    <submittedName>
        <fullName evidence="8">EamA family transporter</fullName>
    </submittedName>
</protein>
<organism evidence="8 9">
    <name type="scientific">Heliomicrobium undosum</name>
    <dbReference type="NCBI Taxonomy" id="121734"/>
    <lineage>
        <taxon>Bacteria</taxon>
        <taxon>Bacillati</taxon>
        <taxon>Bacillota</taxon>
        <taxon>Clostridia</taxon>
        <taxon>Eubacteriales</taxon>
        <taxon>Heliobacteriaceae</taxon>
        <taxon>Heliomicrobium</taxon>
    </lineage>
</organism>
<feature type="transmembrane region" description="Helical" evidence="6">
    <location>
        <begin position="164"/>
        <end position="185"/>
    </location>
</feature>
<accession>A0A845L3H8</accession>
<feature type="transmembrane region" description="Helical" evidence="6">
    <location>
        <begin position="14"/>
        <end position="35"/>
    </location>
</feature>
<dbReference type="OrthoDB" id="9799821at2"/>
<dbReference type="InterPro" id="IPR000620">
    <property type="entry name" value="EamA_dom"/>
</dbReference>
<keyword evidence="5 6" id="KW-0472">Membrane</keyword>
<evidence type="ECO:0000256" key="5">
    <source>
        <dbReference type="ARBA" id="ARBA00023136"/>
    </source>
</evidence>
<feature type="transmembrane region" description="Helical" evidence="6">
    <location>
        <begin position="41"/>
        <end position="61"/>
    </location>
</feature>
<dbReference type="PANTHER" id="PTHR32322:SF2">
    <property type="entry name" value="EAMA DOMAIN-CONTAINING PROTEIN"/>
    <property type="match status" value="1"/>
</dbReference>
<evidence type="ECO:0000256" key="2">
    <source>
        <dbReference type="ARBA" id="ARBA00007362"/>
    </source>
</evidence>
<comment type="similarity">
    <text evidence="2">Belongs to the EamA transporter family.</text>
</comment>
<feature type="transmembrane region" description="Helical" evidence="6">
    <location>
        <begin position="288"/>
        <end position="308"/>
    </location>
</feature>
<sequence>MAAQGKTQRPAKTYLKLILTTCFWGGTFVAAKLAVQEAPPFYSATSRFTVATLVLFAIVAWEAYRPGGEGRIPYPRGWRQILGLFSLGLTGIFFYNAFFFTGLKFTTAANGSLVIAINPLVTAIFSALLLRERFRPIQAVGFLISFIGVVTVVSRGSLEVLRGLFFNPGDVILLGAPISWALYSILGKKMLGRFSPLVATAYATLFGTLLLLPAAFIETALTDRTAGFSWIGWTAILQLALLGTVLGFVWWYEGVNTIGPGPSAIFVNLVPVFGCIFGVVFLHEGVAWPQLAGGALVITGVLTGTLGASGGPDLRRNSLL</sequence>
<keyword evidence="4 6" id="KW-1133">Transmembrane helix</keyword>
<dbReference type="Proteomes" id="UP000463470">
    <property type="component" value="Unassembled WGS sequence"/>
</dbReference>
<feature type="transmembrane region" description="Helical" evidence="6">
    <location>
        <begin position="137"/>
        <end position="158"/>
    </location>
</feature>
<evidence type="ECO:0000259" key="7">
    <source>
        <dbReference type="Pfam" id="PF00892"/>
    </source>
</evidence>
<dbReference type="EMBL" id="WXEY01000004">
    <property type="protein sequence ID" value="MZP29140.1"/>
    <property type="molecule type" value="Genomic_DNA"/>
</dbReference>
<feature type="transmembrane region" description="Helical" evidence="6">
    <location>
        <begin position="264"/>
        <end position="282"/>
    </location>
</feature>
<evidence type="ECO:0000256" key="1">
    <source>
        <dbReference type="ARBA" id="ARBA00004141"/>
    </source>
</evidence>
<keyword evidence="3 6" id="KW-0812">Transmembrane</keyword>
<dbReference type="RefSeq" id="WP_161256000.1">
    <property type="nucleotide sequence ID" value="NZ_WXEY01000004.1"/>
</dbReference>
<feature type="domain" description="EamA" evidence="7">
    <location>
        <begin position="14"/>
        <end position="153"/>
    </location>
</feature>
<dbReference type="PANTHER" id="PTHR32322">
    <property type="entry name" value="INNER MEMBRANE TRANSPORTER"/>
    <property type="match status" value="1"/>
</dbReference>
<evidence type="ECO:0000313" key="8">
    <source>
        <dbReference type="EMBL" id="MZP29140.1"/>
    </source>
</evidence>
<dbReference type="GO" id="GO:0016020">
    <property type="term" value="C:membrane"/>
    <property type="evidence" value="ECO:0007669"/>
    <property type="project" value="UniProtKB-SubCell"/>
</dbReference>
<evidence type="ECO:0000256" key="4">
    <source>
        <dbReference type="ARBA" id="ARBA00022989"/>
    </source>
</evidence>
<feature type="domain" description="EamA" evidence="7">
    <location>
        <begin position="168"/>
        <end position="302"/>
    </location>
</feature>
<evidence type="ECO:0000313" key="9">
    <source>
        <dbReference type="Proteomes" id="UP000463470"/>
    </source>
</evidence>
<feature type="transmembrane region" description="Helical" evidence="6">
    <location>
        <begin position="109"/>
        <end position="130"/>
    </location>
</feature>
<dbReference type="AlphaFoldDB" id="A0A845L3H8"/>
<comment type="subcellular location">
    <subcellularLocation>
        <location evidence="1">Membrane</location>
        <topology evidence="1">Multi-pass membrane protein</topology>
    </subcellularLocation>
</comment>
<dbReference type="SUPFAM" id="SSF103481">
    <property type="entry name" value="Multidrug resistance efflux transporter EmrE"/>
    <property type="match status" value="2"/>
</dbReference>
<dbReference type="InterPro" id="IPR050638">
    <property type="entry name" value="AA-Vitamin_Transporters"/>
</dbReference>
<dbReference type="InterPro" id="IPR037185">
    <property type="entry name" value="EmrE-like"/>
</dbReference>
<feature type="transmembrane region" description="Helical" evidence="6">
    <location>
        <begin position="197"/>
        <end position="216"/>
    </location>
</feature>
<comment type="caution">
    <text evidence="8">The sequence shown here is derived from an EMBL/GenBank/DDBJ whole genome shotgun (WGS) entry which is preliminary data.</text>
</comment>
<gene>
    <name evidence="8" type="ORF">GTO91_05370</name>
</gene>